<reference evidence="2" key="1">
    <citation type="journal article" date="2019" name="bioRxiv">
        <title>The Genome of the Zebra Mussel, Dreissena polymorpha: A Resource for Invasive Species Research.</title>
        <authorList>
            <person name="McCartney M.A."/>
            <person name="Auch B."/>
            <person name="Kono T."/>
            <person name="Mallez S."/>
            <person name="Zhang Y."/>
            <person name="Obille A."/>
            <person name="Becker A."/>
            <person name="Abrahante J.E."/>
            <person name="Garbe J."/>
            <person name="Badalamenti J.P."/>
            <person name="Herman A."/>
            <person name="Mangelson H."/>
            <person name="Liachko I."/>
            <person name="Sullivan S."/>
            <person name="Sone E.D."/>
            <person name="Koren S."/>
            <person name="Silverstein K.A.T."/>
            <person name="Beckman K.B."/>
            <person name="Gohl D.M."/>
        </authorList>
    </citation>
    <scope>NUCLEOTIDE SEQUENCE</scope>
    <source>
        <strain evidence="2">Duluth1</strain>
        <tissue evidence="2">Whole animal</tissue>
    </source>
</reference>
<keyword evidence="3" id="KW-1185">Reference proteome</keyword>
<dbReference type="InterPro" id="IPR013783">
    <property type="entry name" value="Ig-like_fold"/>
</dbReference>
<sequence length="96" mass="11374">MFPDKPKFAFNDAYAVTENDSFNITCTKQNINTVITWTRQGDEDWSESHNTIYWTEVRRENAGNYTCKFRYSITDSFNHFISGDSEYSFHFNVECK</sequence>
<dbReference type="Gene3D" id="2.60.40.10">
    <property type="entry name" value="Immunoglobulins"/>
    <property type="match status" value="1"/>
</dbReference>
<protein>
    <recommendedName>
        <fullName evidence="1">Ig-like domain-containing protein</fullName>
    </recommendedName>
</protein>
<dbReference type="Proteomes" id="UP000828390">
    <property type="component" value="Unassembled WGS sequence"/>
</dbReference>
<dbReference type="InterPro" id="IPR007110">
    <property type="entry name" value="Ig-like_dom"/>
</dbReference>
<dbReference type="AlphaFoldDB" id="A0A9D4CY13"/>
<dbReference type="PROSITE" id="PS50835">
    <property type="entry name" value="IG_LIKE"/>
    <property type="match status" value="1"/>
</dbReference>
<gene>
    <name evidence="2" type="ORF">DPMN_041582</name>
</gene>
<reference evidence="2" key="2">
    <citation type="submission" date="2020-11" db="EMBL/GenBank/DDBJ databases">
        <authorList>
            <person name="McCartney M.A."/>
            <person name="Auch B."/>
            <person name="Kono T."/>
            <person name="Mallez S."/>
            <person name="Becker A."/>
            <person name="Gohl D.M."/>
            <person name="Silverstein K.A.T."/>
            <person name="Koren S."/>
            <person name="Bechman K.B."/>
            <person name="Herman A."/>
            <person name="Abrahante J.E."/>
            <person name="Garbe J."/>
        </authorList>
    </citation>
    <scope>NUCLEOTIDE SEQUENCE</scope>
    <source>
        <strain evidence="2">Duluth1</strain>
        <tissue evidence="2">Whole animal</tissue>
    </source>
</reference>
<proteinExistence type="predicted"/>
<evidence type="ECO:0000313" key="2">
    <source>
        <dbReference type="EMBL" id="KAH3735120.1"/>
    </source>
</evidence>
<comment type="caution">
    <text evidence="2">The sequence shown here is derived from an EMBL/GenBank/DDBJ whole genome shotgun (WGS) entry which is preliminary data.</text>
</comment>
<dbReference type="EMBL" id="JAIWYP010000011">
    <property type="protein sequence ID" value="KAH3735120.1"/>
    <property type="molecule type" value="Genomic_DNA"/>
</dbReference>
<organism evidence="2 3">
    <name type="scientific">Dreissena polymorpha</name>
    <name type="common">Zebra mussel</name>
    <name type="synonym">Mytilus polymorpha</name>
    <dbReference type="NCBI Taxonomy" id="45954"/>
    <lineage>
        <taxon>Eukaryota</taxon>
        <taxon>Metazoa</taxon>
        <taxon>Spiralia</taxon>
        <taxon>Lophotrochozoa</taxon>
        <taxon>Mollusca</taxon>
        <taxon>Bivalvia</taxon>
        <taxon>Autobranchia</taxon>
        <taxon>Heteroconchia</taxon>
        <taxon>Euheterodonta</taxon>
        <taxon>Imparidentia</taxon>
        <taxon>Neoheterodontei</taxon>
        <taxon>Myida</taxon>
        <taxon>Dreissenoidea</taxon>
        <taxon>Dreissenidae</taxon>
        <taxon>Dreissena</taxon>
    </lineage>
</organism>
<name>A0A9D4CY13_DREPO</name>
<feature type="domain" description="Ig-like" evidence="1">
    <location>
        <begin position="6"/>
        <end position="78"/>
    </location>
</feature>
<accession>A0A9D4CY13</accession>
<dbReference type="Pfam" id="PF13895">
    <property type="entry name" value="Ig_2"/>
    <property type="match status" value="1"/>
</dbReference>
<evidence type="ECO:0000259" key="1">
    <source>
        <dbReference type="PROSITE" id="PS50835"/>
    </source>
</evidence>
<dbReference type="InterPro" id="IPR036179">
    <property type="entry name" value="Ig-like_dom_sf"/>
</dbReference>
<dbReference type="SUPFAM" id="SSF48726">
    <property type="entry name" value="Immunoglobulin"/>
    <property type="match status" value="1"/>
</dbReference>
<evidence type="ECO:0000313" key="3">
    <source>
        <dbReference type="Proteomes" id="UP000828390"/>
    </source>
</evidence>